<evidence type="ECO:0000259" key="3">
    <source>
        <dbReference type="PROSITE" id="PS51767"/>
    </source>
</evidence>
<proteinExistence type="inferred from homology"/>
<reference evidence="7" key="1">
    <citation type="submission" date="2016-11" db="UniProtKB">
        <authorList>
            <consortium name="WormBaseParasite"/>
        </authorList>
    </citation>
    <scope>IDENTIFICATION</scope>
</reference>
<protein>
    <submittedName>
        <fullName evidence="4">(pine wood nematode) hypothetical protein</fullName>
    </submittedName>
    <submittedName>
        <fullName evidence="7">Peptidase A1 domain-containing protein</fullName>
    </submittedName>
</protein>
<dbReference type="Proteomes" id="UP000659654">
    <property type="component" value="Unassembled WGS sequence"/>
</dbReference>
<dbReference type="GO" id="GO:0006508">
    <property type="term" value="P:proteolysis"/>
    <property type="evidence" value="ECO:0007669"/>
    <property type="project" value="InterPro"/>
</dbReference>
<feature type="domain" description="Peptidase A1" evidence="3">
    <location>
        <begin position="24"/>
        <end position="328"/>
    </location>
</feature>
<dbReference type="Proteomes" id="UP000095284">
    <property type="component" value="Unplaced"/>
</dbReference>
<evidence type="ECO:0000313" key="4">
    <source>
        <dbReference type="EMBL" id="CAD5222554.1"/>
    </source>
</evidence>
<dbReference type="SMR" id="A0A1I7SR23"/>
<dbReference type="EMBL" id="CAJFDI010000003">
    <property type="protein sequence ID" value="CAD5222554.1"/>
    <property type="molecule type" value="Genomic_DNA"/>
</dbReference>
<evidence type="ECO:0000313" key="7">
    <source>
        <dbReference type="WBParaSite" id="BXY_1548700.1"/>
    </source>
</evidence>
<dbReference type="GO" id="GO:0004190">
    <property type="term" value="F:aspartic-type endopeptidase activity"/>
    <property type="evidence" value="ECO:0007669"/>
    <property type="project" value="InterPro"/>
</dbReference>
<sequence length="359" mass="39819">MITLFSFALWLLSLRSITSDVVQFELEVKFSDSDRSKYLAVDLTTSESFVFDYRAFNKSHVDAFDPSASKTFKKISDSFKASYFTPANSQNMTVQGFLGADVINTTGKVLIGDFAVVNWADGKGVLNSIDGSEKAGRVGLSRAKATHVDLRSAIFAAQKEKNLCLAIFRFDDEILTAVKFGKPYYEPEEVITQFKAADNNNGHWQVPVTSVEAGGYKYQVGTPGILSTSTDQIVFPTPIFNSVVRALKATLDKALNAYVVDCSNKEILKIGVNSKLFEIIPASYTKQVGQKCVLRISPTAQKAIVLGGPYFMYNGVCLNYADFTVTLYKPEDYNLKKLSNMNQSQRRRGIQNIRRVKVA</sequence>
<dbReference type="InterPro" id="IPR021109">
    <property type="entry name" value="Peptidase_aspartic_dom_sf"/>
</dbReference>
<feature type="signal peptide" evidence="2">
    <location>
        <begin position="1"/>
        <end position="19"/>
    </location>
</feature>
<dbReference type="WBParaSite" id="BXY_1548700.1">
    <property type="protein sequence ID" value="BXY_1548700.1"/>
    <property type="gene ID" value="BXY_1548700"/>
</dbReference>
<dbReference type="EMBL" id="CAJFCV020000003">
    <property type="protein sequence ID" value="CAG9110724.1"/>
    <property type="molecule type" value="Genomic_DNA"/>
</dbReference>
<name>A0A1I7SR23_BURXY</name>
<evidence type="ECO:0000256" key="2">
    <source>
        <dbReference type="SAM" id="SignalP"/>
    </source>
</evidence>
<organism evidence="5 7">
    <name type="scientific">Bursaphelenchus xylophilus</name>
    <name type="common">Pinewood nematode worm</name>
    <name type="synonym">Aphelenchoides xylophilus</name>
    <dbReference type="NCBI Taxonomy" id="6326"/>
    <lineage>
        <taxon>Eukaryota</taxon>
        <taxon>Metazoa</taxon>
        <taxon>Ecdysozoa</taxon>
        <taxon>Nematoda</taxon>
        <taxon>Chromadorea</taxon>
        <taxon>Rhabditida</taxon>
        <taxon>Tylenchina</taxon>
        <taxon>Tylenchomorpha</taxon>
        <taxon>Aphelenchoidea</taxon>
        <taxon>Aphelenchoididae</taxon>
        <taxon>Bursaphelenchus</taxon>
    </lineage>
</organism>
<dbReference type="Gene3D" id="2.40.70.10">
    <property type="entry name" value="Acid Proteases"/>
    <property type="match status" value="2"/>
</dbReference>
<evidence type="ECO:0000313" key="5">
    <source>
        <dbReference type="Proteomes" id="UP000095284"/>
    </source>
</evidence>
<dbReference type="AlphaFoldDB" id="A0A1I7SR23"/>
<accession>A0A1I7SR23</accession>
<keyword evidence="6" id="KW-1185">Reference proteome</keyword>
<dbReference type="PANTHER" id="PTHR47966">
    <property type="entry name" value="BETA-SITE APP-CLEAVING ENZYME, ISOFORM A-RELATED"/>
    <property type="match status" value="1"/>
</dbReference>
<dbReference type="PROSITE" id="PS51767">
    <property type="entry name" value="PEPTIDASE_A1"/>
    <property type="match status" value="1"/>
</dbReference>
<dbReference type="InterPro" id="IPR033121">
    <property type="entry name" value="PEPTIDASE_A1"/>
</dbReference>
<dbReference type="PANTHER" id="PTHR47966:SF51">
    <property type="entry name" value="BETA-SITE APP-CLEAVING ENZYME, ISOFORM A-RELATED"/>
    <property type="match status" value="1"/>
</dbReference>
<gene>
    <name evidence="4" type="ORF">BXYJ_LOCUS7522</name>
</gene>
<dbReference type="Proteomes" id="UP000582659">
    <property type="component" value="Unassembled WGS sequence"/>
</dbReference>
<evidence type="ECO:0000256" key="1">
    <source>
        <dbReference type="ARBA" id="ARBA00007447"/>
    </source>
</evidence>
<comment type="similarity">
    <text evidence="1">Belongs to the peptidase A1 family.</text>
</comment>
<reference evidence="4" key="2">
    <citation type="submission" date="2020-09" db="EMBL/GenBank/DDBJ databases">
        <authorList>
            <person name="Kikuchi T."/>
        </authorList>
    </citation>
    <scope>NUCLEOTIDE SEQUENCE</scope>
    <source>
        <strain evidence="4">Ka4C1</strain>
    </source>
</reference>
<feature type="chain" id="PRO_5035399909" evidence="2">
    <location>
        <begin position="20"/>
        <end position="359"/>
    </location>
</feature>
<keyword evidence="2" id="KW-0732">Signal</keyword>
<dbReference type="Pfam" id="PF00026">
    <property type="entry name" value="Asp"/>
    <property type="match status" value="1"/>
</dbReference>
<dbReference type="SUPFAM" id="SSF50630">
    <property type="entry name" value="Acid proteases"/>
    <property type="match status" value="1"/>
</dbReference>
<evidence type="ECO:0000313" key="6">
    <source>
        <dbReference type="Proteomes" id="UP000659654"/>
    </source>
</evidence>
<dbReference type="InterPro" id="IPR001461">
    <property type="entry name" value="Aspartic_peptidase_A1"/>
</dbReference>